<dbReference type="GO" id="GO:0005737">
    <property type="term" value="C:cytoplasm"/>
    <property type="evidence" value="ECO:0007669"/>
    <property type="project" value="UniProtKB-SubCell"/>
</dbReference>
<feature type="binding site" evidence="14 15">
    <location>
        <position position="168"/>
    </location>
    <ligand>
        <name>a divalent metal cation</name>
        <dbReference type="ChEBI" id="CHEBI:60240"/>
    </ligand>
</feature>
<keyword evidence="13 14" id="KW-0460">Magnesium</keyword>
<dbReference type="GO" id="GO:0043137">
    <property type="term" value="P:DNA replication, removal of RNA primer"/>
    <property type="evidence" value="ECO:0007669"/>
    <property type="project" value="TreeGrafter"/>
</dbReference>
<dbReference type="SUPFAM" id="SSF53098">
    <property type="entry name" value="Ribonuclease H-like"/>
    <property type="match status" value="1"/>
</dbReference>
<dbReference type="GO" id="GO:0004523">
    <property type="term" value="F:RNA-DNA hybrid ribonuclease activity"/>
    <property type="evidence" value="ECO:0007669"/>
    <property type="project" value="UniProtKB-UniRule"/>
</dbReference>
<sequence length="390" mass="43508">MGLAPQPLATLLGSDGIVSKRIKRLHYLFFLGKAFSKPLRNGTGFSVGLSCSPRLGPHERFLEKGKREAFLVTNSSYTVRLSREEIEQLRHHLEQKDFLFEPLAHGYFRARKGTLHISAYHSGAVVVQGKGTNDFVSFVLEPEILGEARLGYEEELFPEWFEPHIGVDECGKGDFFGPLVVCAVYLERDSAKRLLAQGLRDSKRVKSAREIRRIARAIREELRGAFSTVTLGPPRYNALYRRFGNLNRMLAWAHAKAVEEVLRKLATTPSFVLLDQFSPHAASWVSRFLTKLEVPLRQKTHAEEDPAVAAASILARAVFLEKLAELGQKAGRELPKGSSGRVREVAKELAERLGKEGLAQLGKIHFTIFQELCSPTPSSPEIPSSGKENP</sequence>
<evidence type="ECO:0000259" key="16">
    <source>
        <dbReference type="PROSITE" id="PS51975"/>
    </source>
</evidence>
<dbReference type="Gene3D" id="3.30.420.10">
    <property type="entry name" value="Ribonuclease H-like superfamily/Ribonuclease H"/>
    <property type="match status" value="1"/>
</dbReference>
<keyword evidence="9 14" id="KW-0540">Nuclease</keyword>
<dbReference type="InterPro" id="IPR004641">
    <property type="entry name" value="RNase_HIII"/>
</dbReference>
<comment type="similarity">
    <text evidence="5 14">Belongs to the RNase HII family. RnhC subfamily.</text>
</comment>
<dbReference type="Pfam" id="PF11858">
    <property type="entry name" value="DUF3378"/>
    <property type="match status" value="1"/>
</dbReference>
<proteinExistence type="inferred from homology"/>
<comment type="cofactor">
    <cofactor evidence="14 15">
        <name>Mn(2+)</name>
        <dbReference type="ChEBI" id="CHEBI:29035"/>
    </cofactor>
    <cofactor evidence="14 15">
        <name>Mg(2+)</name>
        <dbReference type="ChEBI" id="CHEBI:18420"/>
    </cofactor>
    <text evidence="14 15">Manganese or magnesium. Binds 1 divalent metal ion per monomer in the absence of substrate. May bind a second metal ion after substrate binding.</text>
</comment>
<evidence type="ECO:0000256" key="13">
    <source>
        <dbReference type="ARBA" id="ARBA00022842"/>
    </source>
</evidence>
<reference evidence="17" key="1">
    <citation type="submission" date="2021-02" db="EMBL/GenBank/DDBJ databases">
        <authorList>
            <person name="Cremers G."/>
            <person name="Picone N."/>
        </authorList>
    </citation>
    <scope>NUCLEOTIDE SEQUENCE</scope>
    <source>
        <strain evidence="17">PQ17</strain>
    </source>
</reference>
<evidence type="ECO:0000256" key="2">
    <source>
        <dbReference type="ARBA" id="ARBA00001946"/>
    </source>
</evidence>
<dbReference type="HAMAP" id="MF_00053">
    <property type="entry name" value="RNase_HIII"/>
    <property type="match status" value="1"/>
</dbReference>
<evidence type="ECO:0000256" key="6">
    <source>
        <dbReference type="ARBA" id="ARBA00012180"/>
    </source>
</evidence>
<dbReference type="InterPro" id="IPR024568">
    <property type="entry name" value="RNase_HIII_N"/>
</dbReference>
<feature type="binding site" evidence="14 15">
    <location>
        <position position="275"/>
    </location>
    <ligand>
        <name>a divalent metal cation</name>
        <dbReference type="ChEBI" id="CHEBI:60240"/>
    </ligand>
</feature>
<dbReference type="NCBIfam" id="TIGR00716">
    <property type="entry name" value="rnhC"/>
    <property type="match status" value="1"/>
</dbReference>
<organism evidence="17 18">
    <name type="scientific">Candidatus Methylacidithermus pantelleriae</name>
    <dbReference type="NCBI Taxonomy" id="2744239"/>
    <lineage>
        <taxon>Bacteria</taxon>
        <taxon>Pseudomonadati</taxon>
        <taxon>Verrucomicrobiota</taxon>
        <taxon>Methylacidiphilae</taxon>
        <taxon>Methylacidiphilales</taxon>
        <taxon>Methylacidiphilaceae</taxon>
        <taxon>Candidatus Methylacidithermus</taxon>
    </lineage>
</organism>
<dbReference type="Gene3D" id="3.30.310.10">
    <property type="entry name" value="TATA-Binding Protein"/>
    <property type="match status" value="1"/>
</dbReference>
<dbReference type="InterPro" id="IPR024567">
    <property type="entry name" value="RNase_HII/HIII_dom"/>
</dbReference>
<gene>
    <name evidence="14" type="primary">rnhC</name>
    <name evidence="17" type="ORF">MPNT_180038</name>
</gene>
<dbReference type="CDD" id="cd06590">
    <property type="entry name" value="RNase_HII_bacteria_HIII_like"/>
    <property type="match status" value="1"/>
</dbReference>
<evidence type="ECO:0000256" key="7">
    <source>
        <dbReference type="ARBA" id="ARBA00021407"/>
    </source>
</evidence>
<feature type="binding site" evidence="14 15">
    <location>
        <position position="169"/>
    </location>
    <ligand>
        <name>a divalent metal cation</name>
        <dbReference type="ChEBI" id="CHEBI:60240"/>
    </ligand>
</feature>
<evidence type="ECO:0000313" key="17">
    <source>
        <dbReference type="EMBL" id="CAF0695045.1"/>
    </source>
</evidence>
<dbReference type="PANTHER" id="PTHR10954">
    <property type="entry name" value="RIBONUCLEASE H2 SUBUNIT A"/>
    <property type="match status" value="1"/>
</dbReference>
<keyword evidence="10 14" id="KW-0479">Metal-binding</keyword>
<accession>A0A8J2BK52</accession>
<dbReference type="GO" id="GO:0006298">
    <property type="term" value="P:mismatch repair"/>
    <property type="evidence" value="ECO:0007669"/>
    <property type="project" value="TreeGrafter"/>
</dbReference>
<dbReference type="EC" id="3.1.26.4" evidence="6 14"/>
<dbReference type="PANTHER" id="PTHR10954:SF23">
    <property type="entry name" value="RIBONUCLEASE"/>
    <property type="match status" value="1"/>
</dbReference>
<comment type="cofactor">
    <cofactor evidence="2">
        <name>Mg(2+)</name>
        <dbReference type="ChEBI" id="CHEBI:18420"/>
    </cofactor>
</comment>
<keyword evidence="11 14" id="KW-0255">Endonuclease</keyword>
<evidence type="ECO:0000256" key="4">
    <source>
        <dbReference type="ARBA" id="ARBA00004496"/>
    </source>
</evidence>
<dbReference type="GO" id="GO:0003723">
    <property type="term" value="F:RNA binding"/>
    <property type="evidence" value="ECO:0007669"/>
    <property type="project" value="UniProtKB-UniRule"/>
</dbReference>
<dbReference type="InterPro" id="IPR001352">
    <property type="entry name" value="RNase_HII/HIII"/>
</dbReference>
<evidence type="ECO:0000256" key="12">
    <source>
        <dbReference type="ARBA" id="ARBA00022801"/>
    </source>
</evidence>
<evidence type="ECO:0000256" key="8">
    <source>
        <dbReference type="ARBA" id="ARBA00022490"/>
    </source>
</evidence>
<keyword evidence="18" id="KW-1185">Reference proteome</keyword>
<evidence type="ECO:0000313" key="18">
    <source>
        <dbReference type="Proteomes" id="UP000663859"/>
    </source>
</evidence>
<dbReference type="InterPro" id="IPR036397">
    <property type="entry name" value="RNaseH_sf"/>
</dbReference>
<evidence type="ECO:0000256" key="3">
    <source>
        <dbReference type="ARBA" id="ARBA00004065"/>
    </source>
</evidence>
<comment type="caution">
    <text evidence="17">The sequence shown here is derived from an EMBL/GenBank/DDBJ whole genome shotgun (WGS) entry which is preliminary data.</text>
</comment>
<protein>
    <recommendedName>
        <fullName evidence="7 14">Ribonuclease HIII</fullName>
        <shortName evidence="14">RNase HIII</shortName>
        <ecNumber evidence="6 14">3.1.26.4</ecNumber>
    </recommendedName>
</protein>
<evidence type="ECO:0000256" key="15">
    <source>
        <dbReference type="PROSITE-ProRule" id="PRU01319"/>
    </source>
</evidence>
<dbReference type="GO" id="GO:0000287">
    <property type="term" value="F:magnesium ion binding"/>
    <property type="evidence" value="ECO:0007669"/>
    <property type="project" value="UniProtKB-UniRule"/>
</dbReference>
<dbReference type="AlphaFoldDB" id="A0A8J2BK52"/>
<comment type="catalytic activity">
    <reaction evidence="1 14 15">
        <text>Endonucleolytic cleavage to 5'-phosphomonoester.</text>
        <dbReference type="EC" id="3.1.26.4"/>
    </reaction>
</comment>
<dbReference type="InterPro" id="IPR012295">
    <property type="entry name" value="TBP_dom_sf"/>
</dbReference>
<dbReference type="CDD" id="cd14796">
    <property type="entry name" value="RNAse_HIII_N"/>
    <property type="match status" value="1"/>
</dbReference>
<evidence type="ECO:0000256" key="9">
    <source>
        <dbReference type="ARBA" id="ARBA00022722"/>
    </source>
</evidence>
<evidence type="ECO:0000256" key="14">
    <source>
        <dbReference type="HAMAP-Rule" id="MF_00053"/>
    </source>
</evidence>
<comment type="function">
    <text evidence="3 14">Endonuclease that specifically degrades the RNA of RNA-DNA hybrids.</text>
</comment>
<evidence type="ECO:0000256" key="1">
    <source>
        <dbReference type="ARBA" id="ARBA00000077"/>
    </source>
</evidence>
<dbReference type="Pfam" id="PF01351">
    <property type="entry name" value="RNase_HII"/>
    <property type="match status" value="1"/>
</dbReference>
<comment type="subcellular location">
    <subcellularLocation>
        <location evidence="4 14">Cytoplasm</location>
    </subcellularLocation>
</comment>
<feature type="domain" description="RNase H type-2" evidence="16">
    <location>
        <begin position="162"/>
        <end position="378"/>
    </location>
</feature>
<keyword evidence="8 14" id="KW-0963">Cytoplasm</keyword>
<dbReference type="GO" id="GO:0032299">
    <property type="term" value="C:ribonuclease H2 complex"/>
    <property type="evidence" value="ECO:0007669"/>
    <property type="project" value="TreeGrafter"/>
</dbReference>
<dbReference type="Proteomes" id="UP000663859">
    <property type="component" value="Unassembled WGS sequence"/>
</dbReference>
<evidence type="ECO:0000256" key="10">
    <source>
        <dbReference type="ARBA" id="ARBA00022723"/>
    </source>
</evidence>
<name>A0A8J2BK52_9BACT</name>
<dbReference type="PROSITE" id="PS51975">
    <property type="entry name" value="RNASE_H_2"/>
    <property type="match status" value="1"/>
</dbReference>
<evidence type="ECO:0000256" key="5">
    <source>
        <dbReference type="ARBA" id="ARBA00008378"/>
    </source>
</evidence>
<evidence type="ECO:0000256" key="11">
    <source>
        <dbReference type="ARBA" id="ARBA00022759"/>
    </source>
</evidence>
<dbReference type="EMBL" id="CAJNOB010000010">
    <property type="protein sequence ID" value="CAF0695045.1"/>
    <property type="molecule type" value="Genomic_DNA"/>
</dbReference>
<keyword evidence="12 14" id="KW-0378">Hydrolase</keyword>
<dbReference type="InterPro" id="IPR012337">
    <property type="entry name" value="RNaseH-like_sf"/>
</dbReference>